<dbReference type="AlphaFoldDB" id="A0A7Y9E2B1"/>
<dbReference type="EMBL" id="JACCBN010000001">
    <property type="protein sequence ID" value="NYD39720.1"/>
    <property type="molecule type" value="Genomic_DNA"/>
</dbReference>
<comment type="caution">
    <text evidence="4">The sequence shown here is derived from an EMBL/GenBank/DDBJ whole genome shotgun (WGS) entry which is preliminary data.</text>
</comment>
<dbReference type="CDD" id="cd15457">
    <property type="entry name" value="NADAR"/>
    <property type="match status" value="1"/>
</dbReference>
<sequence>MTDDDAPIVLTDMVAEFRGPTWTLSNFAEHPMDIDGHRYATVEHYFQAMKAVSAEDHDCIRDAATPDEAKRLGREVDLVPDWRDRRTDVMRRALAAKFTPDSEAGRFLLATGEATLIEGNDWGDQLWGVSDGRGRNLLGVLLMERRGALRARE</sequence>
<dbReference type="Proteomes" id="UP000535890">
    <property type="component" value="Unassembled WGS sequence"/>
</dbReference>
<name>A0A7Y9E2B1_9PSEU</name>
<dbReference type="InterPro" id="IPR037238">
    <property type="entry name" value="YbiA-like_sf"/>
</dbReference>
<organism evidence="4 5">
    <name type="scientific">Actinomycetospora corticicola</name>
    <dbReference type="NCBI Taxonomy" id="663602"/>
    <lineage>
        <taxon>Bacteria</taxon>
        <taxon>Bacillati</taxon>
        <taxon>Actinomycetota</taxon>
        <taxon>Actinomycetes</taxon>
        <taxon>Pseudonocardiales</taxon>
        <taxon>Pseudonocardiaceae</taxon>
        <taxon>Actinomycetospora</taxon>
    </lineage>
</organism>
<evidence type="ECO:0000256" key="1">
    <source>
        <dbReference type="ARBA" id="ARBA00000022"/>
    </source>
</evidence>
<comment type="catalytic activity">
    <reaction evidence="1">
        <text>5-amino-6-(5-phospho-D-ribosylamino)uracil + H2O = 5,6-diaminouracil + D-ribose 5-phosphate</text>
        <dbReference type="Rhea" id="RHEA:55020"/>
        <dbReference type="ChEBI" id="CHEBI:15377"/>
        <dbReference type="ChEBI" id="CHEBI:46252"/>
        <dbReference type="ChEBI" id="CHEBI:58453"/>
        <dbReference type="ChEBI" id="CHEBI:78346"/>
    </reaction>
</comment>
<evidence type="ECO:0000313" key="5">
    <source>
        <dbReference type="Proteomes" id="UP000535890"/>
    </source>
</evidence>
<evidence type="ECO:0000259" key="3">
    <source>
        <dbReference type="Pfam" id="PF08719"/>
    </source>
</evidence>
<dbReference type="InterPro" id="IPR012816">
    <property type="entry name" value="NADAR"/>
</dbReference>
<reference evidence="4 5" key="1">
    <citation type="submission" date="2020-07" db="EMBL/GenBank/DDBJ databases">
        <title>Sequencing the genomes of 1000 actinobacteria strains.</title>
        <authorList>
            <person name="Klenk H.-P."/>
        </authorList>
    </citation>
    <scope>NUCLEOTIDE SEQUENCE [LARGE SCALE GENOMIC DNA]</scope>
    <source>
        <strain evidence="4 5">DSM 45772</strain>
    </source>
</reference>
<keyword evidence="5" id="KW-1185">Reference proteome</keyword>
<dbReference type="Gene3D" id="1.10.357.40">
    <property type="entry name" value="YbiA-like"/>
    <property type="match status" value="1"/>
</dbReference>
<feature type="domain" description="NADAR" evidence="3">
    <location>
        <begin position="23"/>
        <end position="150"/>
    </location>
</feature>
<evidence type="ECO:0000313" key="4">
    <source>
        <dbReference type="EMBL" id="NYD39720.1"/>
    </source>
</evidence>
<protein>
    <recommendedName>
        <fullName evidence="3">NADAR domain-containing protein</fullName>
    </recommendedName>
</protein>
<proteinExistence type="predicted"/>
<dbReference type="RefSeq" id="WP_218890537.1">
    <property type="nucleotide sequence ID" value="NZ_BAABHP010000032.1"/>
</dbReference>
<dbReference type="SUPFAM" id="SSF143990">
    <property type="entry name" value="YbiA-like"/>
    <property type="match status" value="1"/>
</dbReference>
<dbReference type="Pfam" id="PF08719">
    <property type="entry name" value="NADAR"/>
    <property type="match status" value="1"/>
</dbReference>
<accession>A0A7Y9E2B1</accession>
<dbReference type="NCBIfam" id="TIGR02464">
    <property type="entry name" value="ribofla_fusion"/>
    <property type="match status" value="1"/>
</dbReference>
<comment type="catalytic activity">
    <reaction evidence="2">
        <text>2,5-diamino-6-hydroxy-4-(5-phosphoribosylamino)-pyrimidine + H2O = 2,5,6-triamino-4-hydroxypyrimidine + D-ribose 5-phosphate</text>
        <dbReference type="Rhea" id="RHEA:23436"/>
        <dbReference type="ChEBI" id="CHEBI:15377"/>
        <dbReference type="ChEBI" id="CHEBI:58614"/>
        <dbReference type="ChEBI" id="CHEBI:78346"/>
        <dbReference type="ChEBI" id="CHEBI:137796"/>
    </reaction>
</comment>
<gene>
    <name evidence="4" type="ORF">BJ983_005822</name>
</gene>
<evidence type="ECO:0000256" key="2">
    <source>
        <dbReference type="ARBA" id="ARBA00000751"/>
    </source>
</evidence>